<dbReference type="PANTHER" id="PTHR33055:SF3">
    <property type="entry name" value="PUTATIVE TRANSPOSASE FOR IS117-RELATED"/>
    <property type="match status" value="1"/>
</dbReference>
<evidence type="ECO:0000313" key="4">
    <source>
        <dbReference type="EMBL" id="KGF63115.1"/>
    </source>
</evidence>
<name>A0A9X0EB12_9PSED</name>
<evidence type="ECO:0000313" key="3">
    <source>
        <dbReference type="EMBL" id="KGF62511.1"/>
    </source>
</evidence>
<dbReference type="Proteomes" id="UP000029719">
    <property type="component" value="Unassembled WGS sequence"/>
</dbReference>
<dbReference type="EMBL" id="JRMB01000001">
    <property type="protein sequence ID" value="KGF66376.1"/>
    <property type="molecule type" value="Genomic_DNA"/>
</dbReference>
<feature type="domain" description="Transposase IS116/IS110/IS902 C-terminal" evidence="2">
    <location>
        <begin position="196"/>
        <end position="279"/>
    </location>
</feature>
<dbReference type="InterPro" id="IPR003346">
    <property type="entry name" value="Transposase_20"/>
</dbReference>
<dbReference type="AlphaFoldDB" id="A0A9X0EB12"/>
<evidence type="ECO:0000313" key="5">
    <source>
        <dbReference type="EMBL" id="KGF64023.1"/>
    </source>
</evidence>
<evidence type="ECO:0000313" key="7">
    <source>
        <dbReference type="EMBL" id="KGF66376.1"/>
    </source>
</evidence>
<reference evidence="3 8" key="1">
    <citation type="submission" date="2014-09" db="EMBL/GenBank/DDBJ databases">
        <title>Genome sequence of Pseudomonas lutea strain DSM 17257T.</title>
        <authorList>
            <person name="Kwak Y."/>
            <person name="Shin J.-H."/>
        </authorList>
    </citation>
    <scope>NUCLEOTIDE SEQUENCE [LARGE SCALE GENOMIC DNA]</scope>
    <source>
        <strain evidence="3 8">DSM 17257</strain>
    </source>
</reference>
<dbReference type="EMBL" id="JRMB01000002">
    <property type="protein sequence ID" value="KGF64023.1"/>
    <property type="molecule type" value="Genomic_DNA"/>
</dbReference>
<dbReference type="InterPro" id="IPR047650">
    <property type="entry name" value="Transpos_IS110"/>
</dbReference>
<feature type="domain" description="Transposase IS110-like N-terminal" evidence="1">
    <location>
        <begin position="5"/>
        <end position="153"/>
    </location>
</feature>
<evidence type="ECO:0000259" key="2">
    <source>
        <dbReference type="Pfam" id="PF02371"/>
    </source>
</evidence>
<proteinExistence type="predicted"/>
<dbReference type="EMBL" id="JRMB01000003">
    <property type="protein sequence ID" value="KGF62511.1"/>
    <property type="molecule type" value="Genomic_DNA"/>
</dbReference>
<accession>A0A9X0EB12</accession>
<protein>
    <submittedName>
        <fullName evidence="3">Transposase</fullName>
    </submittedName>
</protein>
<dbReference type="PANTHER" id="PTHR33055">
    <property type="entry name" value="TRANSPOSASE FOR INSERTION SEQUENCE ELEMENT IS1111A"/>
    <property type="match status" value="1"/>
</dbReference>
<dbReference type="RefSeq" id="WP_037011250.1">
    <property type="nucleotide sequence ID" value="NZ_JRMB01000001.1"/>
</dbReference>
<evidence type="ECO:0000313" key="8">
    <source>
        <dbReference type="Proteomes" id="UP000029719"/>
    </source>
</evidence>
<gene>
    <name evidence="6" type="ORF">LT42_07855</name>
    <name evidence="7" type="ORF">LT42_10965</name>
    <name evidence="4" type="ORF">LT42_14330</name>
    <name evidence="5" type="ORF">LT42_19270</name>
    <name evidence="3" type="ORF">LT42_21870</name>
</gene>
<sequence>MSSFVGVDMAKNTFDVATPLDNGKHRTKGKLSNDAKGFAEFESWLRKHATADALIVIEATGNYHEALADFLFQKGYRLHIANPATTAAHAKSELSRNKTDKTDAKLISDFAMQKHRKLRLWVPEPQSRRRLRALVRRLEDLNEIRQMEKNRLEVASPNVVTSIESVIAHVLEEITKTEKAIKQHIDDDPDLRGKSELMTSIDGLGEKTAALILAELGDPLDYEGPKKLSAFAGLSPRQDRSGGYVGPTRISRTGSSRLRGGLYMPAIVGIQHNVVLREFAKRLKANGKAPRQIICAVMRKMLHLVYGVLKSNRPFEPEIALAH</sequence>
<evidence type="ECO:0000259" key="1">
    <source>
        <dbReference type="Pfam" id="PF01548"/>
    </source>
</evidence>
<dbReference type="Pfam" id="PF01548">
    <property type="entry name" value="DEDD_Tnp_IS110"/>
    <property type="match status" value="1"/>
</dbReference>
<dbReference type="GO" id="GO:0006313">
    <property type="term" value="P:DNA transposition"/>
    <property type="evidence" value="ECO:0007669"/>
    <property type="project" value="InterPro"/>
</dbReference>
<evidence type="ECO:0000313" key="6">
    <source>
        <dbReference type="EMBL" id="KGF65815.1"/>
    </source>
</evidence>
<dbReference type="EMBL" id="JRMB01000001">
    <property type="protein sequence ID" value="KGF65815.1"/>
    <property type="molecule type" value="Genomic_DNA"/>
</dbReference>
<dbReference type="NCBIfam" id="NF033542">
    <property type="entry name" value="transpos_IS110"/>
    <property type="match status" value="1"/>
</dbReference>
<comment type="caution">
    <text evidence="3">The sequence shown here is derived from an EMBL/GenBank/DDBJ whole genome shotgun (WGS) entry which is preliminary data.</text>
</comment>
<dbReference type="GO" id="GO:0004803">
    <property type="term" value="F:transposase activity"/>
    <property type="evidence" value="ECO:0007669"/>
    <property type="project" value="InterPro"/>
</dbReference>
<dbReference type="EMBL" id="JRMB01000002">
    <property type="protein sequence ID" value="KGF63115.1"/>
    <property type="molecule type" value="Genomic_DNA"/>
</dbReference>
<dbReference type="GO" id="GO:0003677">
    <property type="term" value="F:DNA binding"/>
    <property type="evidence" value="ECO:0007669"/>
    <property type="project" value="InterPro"/>
</dbReference>
<dbReference type="InterPro" id="IPR002525">
    <property type="entry name" value="Transp_IS110-like_N"/>
</dbReference>
<organism evidence="3 8">
    <name type="scientific">Pseudomonas lutea</name>
    <dbReference type="NCBI Taxonomy" id="243924"/>
    <lineage>
        <taxon>Bacteria</taxon>
        <taxon>Pseudomonadati</taxon>
        <taxon>Pseudomonadota</taxon>
        <taxon>Gammaproteobacteria</taxon>
        <taxon>Pseudomonadales</taxon>
        <taxon>Pseudomonadaceae</taxon>
        <taxon>Pseudomonas</taxon>
    </lineage>
</organism>
<dbReference type="OrthoDB" id="9795150at2"/>
<dbReference type="Pfam" id="PF02371">
    <property type="entry name" value="Transposase_20"/>
    <property type="match status" value="1"/>
</dbReference>